<evidence type="ECO:0000313" key="1">
    <source>
        <dbReference type="EMBL" id="KAK6635069.1"/>
    </source>
</evidence>
<sequence length="225" mass="25727">MNTAGMTAKEADRERMNIFYGCLFKWKARVVLRLYIEKALGNSKLGEVFKASEQLSNEICKKSVGPPAPRPQPPCYASYLRYYLRLFEKATRPPQFADVFDQVRQKMAGVQTAGMTEEQVEQLRMKIFGRELYKWKVQVFIRVYIEKILGNSKLGRFFKTPEQIRQEGIANALRMSRQRKTSFATPQSSGSGYGLVEKVRSRGCSGCLRDAEGFPIKILAKTTKE</sequence>
<dbReference type="Proteomes" id="UP001359485">
    <property type="component" value="Unassembled WGS sequence"/>
</dbReference>
<reference evidence="1 2" key="1">
    <citation type="submission" date="2023-09" db="EMBL/GenBank/DDBJ databases">
        <title>Genomes of two closely related lineages of the louse Polyplax serrata with different host specificities.</title>
        <authorList>
            <person name="Martinu J."/>
            <person name="Tarabai H."/>
            <person name="Stefka J."/>
            <person name="Hypsa V."/>
        </authorList>
    </citation>
    <scope>NUCLEOTIDE SEQUENCE [LARGE SCALE GENOMIC DNA]</scope>
    <source>
        <strain evidence="1">98ZLc_SE</strain>
    </source>
</reference>
<proteinExistence type="predicted"/>
<organism evidence="1 2">
    <name type="scientific">Polyplax serrata</name>
    <name type="common">Common mouse louse</name>
    <dbReference type="NCBI Taxonomy" id="468196"/>
    <lineage>
        <taxon>Eukaryota</taxon>
        <taxon>Metazoa</taxon>
        <taxon>Ecdysozoa</taxon>
        <taxon>Arthropoda</taxon>
        <taxon>Hexapoda</taxon>
        <taxon>Insecta</taxon>
        <taxon>Pterygota</taxon>
        <taxon>Neoptera</taxon>
        <taxon>Paraneoptera</taxon>
        <taxon>Psocodea</taxon>
        <taxon>Troctomorpha</taxon>
        <taxon>Phthiraptera</taxon>
        <taxon>Anoplura</taxon>
        <taxon>Polyplacidae</taxon>
        <taxon>Polyplax</taxon>
    </lineage>
</organism>
<accession>A0ABR1B577</accession>
<dbReference type="EMBL" id="JAWJWF010000003">
    <property type="protein sequence ID" value="KAK6635069.1"/>
    <property type="molecule type" value="Genomic_DNA"/>
</dbReference>
<keyword evidence="2" id="KW-1185">Reference proteome</keyword>
<comment type="caution">
    <text evidence="1">The sequence shown here is derived from an EMBL/GenBank/DDBJ whole genome shotgun (WGS) entry which is preliminary data.</text>
</comment>
<name>A0ABR1B577_POLSC</name>
<evidence type="ECO:0000313" key="2">
    <source>
        <dbReference type="Proteomes" id="UP001359485"/>
    </source>
</evidence>
<protein>
    <submittedName>
        <fullName evidence="1">Uncharacterized protein</fullName>
    </submittedName>
</protein>
<gene>
    <name evidence="1" type="ORF">RUM44_000318</name>
</gene>